<evidence type="ECO:0000313" key="3">
    <source>
        <dbReference type="Proteomes" id="UP000199008"/>
    </source>
</evidence>
<dbReference type="SUPFAM" id="SSF51735">
    <property type="entry name" value="NAD(P)-binding Rossmann-fold domains"/>
    <property type="match status" value="1"/>
</dbReference>
<dbReference type="RefSeq" id="WP_092984134.1">
    <property type="nucleotide sequence ID" value="NZ_FNFY01000002.1"/>
</dbReference>
<dbReference type="Proteomes" id="UP000199008">
    <property type="component" value="Unassembled WGS sequence"/>
</dbReference>
<evidence type="ECO:0000313" key="2">
    <source>
        <dbReference type="EMBL" id="SDK33644.1"/>
    </source>
</evidence>
<dbReference type="EMBL" id="FNFY01000002">
    <property type="protein sequence ID" value="SDK33644.1"/>
    <property type="molecule type" value="Genomic_DNA"/>
</dbReference>
<protein>
    <submittedName>
        <fullName evidence="2">Uncharacterized conserved protein YbjT, contains NAD(P)-binding and DUF2867 domains</fullName>
    </submittedName>
</protein>
<feature type="domain" description="NAD(P)-binding" evidence="1">
    <location>
        <begin position="7"/>
        <end position="200"/>
    </location>
</feature>
<organism evidence="2 3">
    <name type="scientific">Lacicoccus qingdaonensis</name>
    <dbReference type="NCBI Taxonomy" id="576118"/>
    <lineage>
        <taxon>Bacteria</taxon>
        <taxon>Bacillati</taxon>
        <taxon>Bacillota</taxon>
        <taxon>Bacilli</taxon>
        <taxon>Bacillales</taxon>
        <taxon>Salinicoccaceae</taxon>
        <taxon>Lacicoccus</taxon>
    </lineage>
</organism>
<dbReference type="AlphaFoldDB" id="A0A1G9B3G0"/>
<dbReference type="Pfam" id="PF13460">
    <property type="entry name" value="NAD_binding_10"/>
    <property type="match status" value="1"/>
</dbReference>
<evidence type="ECO:0000259" key="1">
    <source>
        <dbReference type="Pfam" id="PF13460"/>
    </source>
</evidence>
<dbReference type="PANTHER" id="PTHR15020">
    <property type="entry name" value="FLAVIN REDUCTASE-RELATED"/>
    <property type="match status" value="1"/>
</dbReference>
<proteinExistence type="predicted"/>
<dbReference type="OrthoDB" id="9803892at2"/>
<accession>A0A1G9B3G0</accession>
<dbReference type="InterPro" id="IPR016040">
    <property type="entry name" value="NAD(P)-bd_dom"/>
</dbReference>
<name>A0A1G9B3G0_9BACL</name>
<keyword evidence="3" id="KW-1185">Reference proteome</keyword>
<dbReference type="CDD" id="cd05243">
    <property type="entry name" value="SDR_a5"/>
    <property type="match status" value="1"/>
</dbReference>
<sequence>MKVLVIGANGQIGRIVVDKLKDHAAHDVIAGVRKEDQKQAYENDGIKSRFIDLEGSIEDMEKAMENVEAVVFSAGSGGKTGADKTAMVDLDGAVKSIEAAKNAGIKRYVIVSALYSNRREFWSYGTNEPSTGGYYYAAKHYADVWLENSGLDYTVIRPPLLLNEPGTRKVHVTDRLEKSDDKLEIPREDVANVIVAALDHDNAINKSFDINHGDTDVNEAVKGI</sequence>
<dbReference type="InterPro" id="IPR036291">
    <property type="entry name" value="NAD(P)-bd_dom_sf"/>
</dbReference>
<reference evidence="3" key="1">
    <citation type="submission" date="2016-10" db="EMBL/GenBank/DDBJ databases">
        <authorList>
            <person name="Varghese N."/>
            <person name="Submissions S."/>
        </authorList>
    </citation>
    <scope>NUCLEOTIDE SEQUENCE [LARGE SCALE GENOMIC DNA]</scope>
    <source>
        <strain evidence="3">CGMCC 1.8895</strain>
    </source>
</reference>
<dbReference type="STRING" id="576118.SAMN05216216_10289"/>
<dbReference type="PANTHER" id="PTHR15020:SF50">
    <property type="entry name" value="UPF0659 PROTEIN YMR090W"/>
    <property type="match status" value="1"/>
</dbReference>
<gene>
    <name evidence="2" type="ORF">SAMN05216216_10289</name>
</gene>
<dbReference type="Gene3D" id="3.40.50.720">
    <property type="entry name" value="NAD(P)-binding Rossmann-like Domain"/>
    <property type="match status" value="1"/>
</dbReference>